<evidence type="ECO:0000256" key="1">
    <source>
        <dbReference type="SAM" id="Coils"/>
    </source>
</evidence>
<evidence type="ECO:0000256" key="2">
    <source>
        <dbReference type="SAM" id="MobiDB-lite"/>
    </source>
</evidence>
<feature type="compositionally biased region" description="Acidic residues" evidence="2">
    <location>
        <begin position="143"/>
        <end position="158"/>
    </location>
</feature>
<protein>
    <submittedName>
        <fullName evidence="3">Uncharacterized protein</fullName>
    </submittedName>
</protein>
<keyword evidence="1" id="KW-0175">Coiled coil</keyword>
<keyword evidence="4" id="KW-1185">Reference proteome</keyword>
<feature type="region of interest" description="Disordered" evidence="2">
    <location>
        <begin position="1"/>
        <end position="69"/>
    </location>
</feature>
<dbReference type="AlphaFoldDB" id="A0A8E2EAU8"/>
<dbReference type="OrthoDB" id="3911405at2759"/>
<sequence length="800" mass="90478">MARSRSPTTAVSHSRSPTRRAPSRTLSNPSTESHYEIDLSALGGPESTALDSTGLNADGEGRIDVVRSDEIEGPEDFTVNMEFWMRAPLPLKADVKVDETERVEEGQYGEVGISEGSRDGVDESGEQDELFGSRSPTMRAPETGDEGGDGDDDGEDEGERVTLDGSSMENQEKVMSYLDALPDTDVAEAAVSTPGQAYKGSTVKEHIPSPLVVQRTRELRPTVEDYADTPRKVTQETVIHNAPGQAETQTEEGLLRERIAALEARLQEQDQVSKRRVMELETLLSFARSELETAREQAYKKTEEVAKLTESNQELQITIQRSRAEYDAKLNELKEDFHVRMREFGEELRLQNAARLERQSVEFEGQIEAVKHAGELVANELAARDRRIVQLQSDLMQEKEQAERNLNTAMEQCKAEFDQEKQAMNDKISALETRTQSLNAELEKAMNDAKAARMEAQNQSTSQESPESYRAKITELESHIQTLQTHLDSSRADAADKDLTILRGIDEHERLDQQFTLSQSRVSDLETSITALRQQLAQARDEVAEAFAESQRAHEGTRLVREGLREVRADADSRVKGLEAKVRELEEARVEAERRVAEVENQREDLTEQHEIRVEEMRTKAEDAVRKVGAMLEQERAEKKKATKEIKGLKADLEQLRADAATKHAETRDENDEEQEKEVEKLRSLLRKQVAATKAAKAESHNLHTELETLRAQFEAQRQDFEAVNSDMDDRLAALLRTVVKDRAKTVMETRDEQWGESVERLKGDRDFMGRVLMREWGRQEVGGAREGERQGYAYRYVKR</sequence>
<feature type="compositionally biased region" description="Basic and acidic residues" evidence="2">
    <location>
        <begin position="59"/>
        <end position="69"/>
    </location>
</feature>
<dbReference type="EMBL" id="KV744953">
    <property type="protein sequence ID" value="OCK80605.1"/>
    <property type="molecule type" value="Genomic_DNA"/>
</dbReference>
<reference evidence="3 4" key="1">
    <citation type="journal article" date="2016" name="Nat. Commun.">
        <title>Ectomycorrhizal ecology is imprinted in the genome of the dominant symbiotic fungus Cenococcum geophilum.</title>
        <authorList>
            <consortium name="DOE Joint Genome Institute"/>
            <person name="Peter M."/>
            <person name="Kohler A."/>
            <person name="Ohm R.A."/>
            <person name="Kuo A."/>
            <person name="Krutzmann J."/>
            <person name="Morin E."/>
            <person name="Arend M."/>
            <person name="Barry K.W."/>
            <person name="Binder M."/>
            <person name="Choi C."/>
            <person name="Clum A."/>
            <person name="Copeland A."/>
            <person name="Grisel N."/>
            <person name="Haridas S."/>
            <person name="Kipfer T."/>
            <person name="LaButti K."/>
            <person name="Lindquist E."/>
            <person name="Lipzen A."/>
            <person name="Maire R."/>
            <person name="Meier B."/>
            <person name="Mihaltcheva S."/>
            <person name="Molinier V."/>
            <person name="Murat C."/>
            <person name="Poggeler S."/>
            <person name="Quandt C.A."/>
            <person name="Sperisen C."/>
            <person name="Tritt A."/>
            <person name="Tisserant E."/>
            <person name="Crous P.W."/>
            <person name="Henrissat B."/>
            <person name="Nehls U."/>
            <person name="Egli S."/>
            <person name="Spatafora J.W."/>
            <person name="Grigoriev I.V."/>
            <person name="Martin F.M."/>
        </authorList>
    </citation>
    <scope>NUCLEOTIDE SEQUENCE [LARGE SCALE GENOMIC DNA]</scope>
    <source>
        <strain evidence="3 4">CBS 459.81</strain>
    </source>
</reference>
<feature type="region of interest" description="Disordered" evidence="2">
    <location>
        <begin position="100"/>
        <end position="170"/>
    </location>
</feature>
<accession>A0A8E2EAU8</accession>
<feature type="coiled-coil region" evidence="1">
    <location>
        <begin position="522"/>
        <end position="677"/>
    </location>
</feature>
<organism evidence="3 4">
    <name type="scientific">Lepidopterella palustris CBS 459.81</name>
    <dbReference type="NCBI Taxonomy" id="1314670"/>
    <lineage>
        <taxon>Eukaryota</taxon>
        <taxon>Fungi</taxon>
        <taxon>Dikarya</taxon>
        <taxon>Ascomycota</taxon>
        <taxon>Pezizomycotina</taxon>
        <taxon>Dothideomycetes</taxon>
        <taxon>Pleosporomycetidae</taxon>
        <taxon>Mytilinidiales</taxon>
        <taxon>Argynnaceae</taxon>
        <taxon>Lepidopterella</taxon>
    </lineage>
</organism>
<evidence type="ECO:0000313" key="4">
    <source>
        <dbReference type="Proteomes" id="UP000250266"/>
    </source>
</evidence>
<gene>
    <name evidence="3" type="ORF">K432DRAFT_297332</name>
</gene>
<feature type="compositionally biased region" description="Polar residues" evidence="2">
    <location>
        <begin position="1"/>
        <end position="11"/>
    </location>
</feature>
<name>A0A8E2EAU8_9PEZI</name>
<evidence type="ECO:0000313" key="3">
    <source>
        <dbReference type="EMBL" id="OCK80605.1"/>
    </source>
</evidence>
<dbReference type="Proteomes" id="UP000250266">
    <property type="component" value="Unassembled WGS sequence"/>
</dbReference>
<feature type="coiled-coil region" evidence="1">
    <location>
        <begin position="277"/>
        <end position="459"/>
    </location>
</feature>
<proteinExistence type="predicted"/>